<dbReference type="EMBL" id="VXIV02000032">
    <property type="protein sequence ID" value="KAF6041500.1"/>
    <property type="molecule type" value="Genomic_DNA"/>
</dbReference>
<dbReference type="AlphaFoldDB" id="A0A7J7KTG0"/>
<proteinExistence type="predicted"/>
<accession>A0A7J7KTG0</accession>
<comment type="caution">
    <text evidence="1">The sequence shown here is derived from an EMBL/GenBank/DDBJ whole genome shotgun (WGS) entry which is preliminary data.</text>
</comment>
<name>A0A7J7KTG0_BUGNE</name>
<protein>
    <submittedName>
        <fullName evidence="1">Uncharacterized protein</fullName>
    </submittedName>
</protein>
<keyword evidence="2" id="KW-1185">Reference proteome</keyword>
<organism evidence="1 2">
    <name type="scientific">Bugula neritina</name>
    <name type="common">Brown bryozoan</name>
    <name type="synonym">Sertularia neritina</name>
    <dbReference type="NCBI Taxonomy" id="10212"/>
    <lineage>
        <taxon>Eukaryota</taxon>
        <taxon>Metazoa</taxon>
        <taxon>Spiralia</taxon>
        <taxon>Lophotrochozoa</taxon>
        <taxon>Bryozoa</taxon>
        <taxon>Gymnolaemata</taxon>
        <taxon>Cheilostomatida</taxon>
        <taxon>Flustrina</taxon>
        <taxon>Buguloidea</taxon>
        <taxon>Bugulidae</taxon>
        <taxon>Bugula</taxon>
    </lineage>
</organism>
<reference evidence="1" key="1">
    <citation type="submission" date="2020-06" db="EMBL/GenBank/DDBJ databases">
        <title>Draft genome of Bugula neritina, a colonial animal packing powerful symbionts and potential medicines.</title>
        <authorList>
            <person name="Rayko M."/>
        </authorList>
    </citation>
    <scope>NUCLEOTIDE SEQUENCE [LARGE SCALE GENOMIC DNA]</scope>
    <source>
        <strain evidence="1">Kwan_BN1</strain>
    </source>
</reference>
<sequence length="103" mass="11374">MTYPVCAITKIWMSDPIAAANYQSRVGVNTYELQWKALKPFPDAPIYIAGDSFVPSIKSVGAFIGWSEGSLLNSERILVNHFGLAPYSTDVPMTNEFLNTSKL</sequence>
<dbReference type="Proteomes" id="UP000593567">
    <property type="component" value="Unassembled WGS sequence"/>
</dbReference>
<gene>
    <name evidence="1" type="ORF">EB796_000179</name>
</gene>
<evidence type="ECO:0000313" key="2">
    <source>
        <dbReference type="Proteomes" id="UP000593567"/>
    </source>
</evidence>
<evidence type="ECO:0000313" key="1">
    <source>
        <dbReference type="EMBL" id="KAF6041500.1"/>
    </source>
</evidence>